<dbReference type="Pfam" id="PF01569">
    <property type="entry name" value="PAP2"/>
    <property type="match status" value="1"/>
</dbReference>
<keyword evidence="1" id="KW-0812">Transmembrane</keyword>
<reference evidence="3 4" key="1">
    <citation type="journal article" date="2015" name="Int. J. Syst. Evol. Microbiol.">
        <title>Erythrobacter atlanticus sp. nov., a bacterium from ocean sediment able to degrade polycyclic aromatic hydrocarbons.</title>
        <authorList>
            <person name="Zhuang L."/>
            <person name="Liu Y."/>
            <person name="Wang L."/>
            <person name="Wang W."/>
            <person name="Shao Z."/>
        </authorList>
    </citation>
    <scope>NUCLEOTIDE SEQUENCE [LARGE SCALE GENOMIC DNA]</scope>
    <source>
        <strain evidence="4">s21-N3</strain>
    </source>
</reference>
<evidence type="ECO:0000259" key="2">
    <source>
        <dbReference type="SMART" id="SM00014"/>
    </source>
</evidence>
<keyword evidence="4" id="KW-1185">Reference proteome</keyword>
<accession>A0A0H4VDS8</accession>
<dbReference type="InterPro" id="IPR000326">
    <property type="entry name" value="PAP2/HPO"/>
</dbReference>
<dbReference type="SUPFAM" id="SSF48317">
    <property type="entry name" value="Acid phosphatase/Vanadium-dependent haloperoxidase"/>
    <property type="match status" value="1"/>
</dbReference>
<protein>
    <recommendedName>
        <fullName evidence="2">Phosphatidic acid phosphatase type 2/haloperoxidase domain-containing protein</fullName>
    </recommendedName>
</protein>
<feature type="transmembrane region" description="Helical" evidence="1">
    <location>
        <begin position="59"/>
        <end position="79"/>
    </location>
</feature>
<proteinExistence type="predicted"/>
<dbReference type="InterPro" id="IPR036938">
    <property type="entry name" value="PAP2/HPO_sf"/>
</dbReference>
<dbReference type="EMBL" id="CP011310">
    <property type="protein sequence ID" value="AKQ42842.2"/>
    <property type="molecule type" value="Genomic_DNA"/>
</dbReference>
<dbReference type="KEGG" id="ery:CP97_13605"/>
<organism evidence="3 4">
    <name type="scientific">Aurantiacibacter atlanticus</name>
    <dbReference type="NCBI Taxonomy" id="1648404"/>
    <lineage>
        <taxon>Bacteria</taxon>
        <taxon>Pseudomonadati</taxon>
        <taxon>Pseudomonadota</taxon>
        <taxon>Alphaproteobacteria</taxon>
        <taxon>Sphingomonadales</taxon>
        <taxon>Erythrobacteraceae</taxon>
        <taxon>Aurantiacibacter</taxon>
    </lineage>
</organism>
<dbReference type="CDD" id="cd03392">
    <property type="entry name" value="PAP2_like_2"/>
    <property type="match status" value="1"/>
</dbReference>
<reference evidence="4" key="2">
    <citation type="submission" date="2015-04" db="EMBL/GenBank/DDBJ databases">
        <title>The complete genome sequence of Erythrobacter sp. s21-N3.</title>
        <authorList>
            <person name="Zhuang L."/>
            <person name="Liu Y."/>
            <person name="Shao Z."/>
        </authorList>
    </citation>
    <scope>NUCLEOTIDE SEQUENCE [LARGE SCALE GENOMIC DNA]</scope>
    <source>
        <strain evidence="4">s21-N3</strain>
    </source>
</reference>
<keyword evidence="1" id="KW-1133">Transmembrane helix</keyword>
<dbReference type="SMART" id="SM00014">
    <property type="entry name" value="acidPPc"/>
    <property type="match status" value="1"/>
</dbReference>
<name>A0A0H4VDS8_9SPHN</name>
<dbReference type="Gene3D" id="1.20.144.10">
    <property type="entry name" value="Phosphatidic acid phosphatase type 2/haloperoxidase"/>
    <property type="match status" value="1"/>
</dbReference>
<feature type="transmembrane region" description="Helical" evidence="1">
    <location>
        <begin position="91"/>
        <end position="109"/>
    </location>
</feature>
<gene>
    <name evidence="3" type="ORF">CP97_13605</name>
</gene>
<evidence type="ECO:0000313" key="3">
    <source>
        <dbReference type="EMBL" id="AKQ42842.2"/>
    </source>
</evidence>
<evidence type="ECO:0000256" key="1">
    <source>
        <dbReference type="SAM" id="Phobius"/>
    </source>
</evidence>
<dbReference type="PANTHER" id="PTHR14969:SF13">
    <property type="entry name" value="AT30094P"/>
    <property type="match status" value="1"/>
</dbReference>
<keyword evidence="1" id="KW-0472">Membrane</keyword>
<sequence length="117" mass="12876">MLVVLFKDLFSRARPDVVTRLVEETSMSFPSGHASNSAIIYLTITVLFIRVEKSLRTRVFAAVLGVLTVISIGISRLALGVHWPTDVLAGWLFGTVWAATWALVVKLPVVDEVIDQP</sequence>
<feature type="transmembrane region" description="Helical" evidence="1">
    <location>
        <begin position="34"/>
        <end position="52"/>
    </location>
</feature>
<evidence type="ECO:0000313" key="4">
    <source>
        <dbReference type="Proteomes" id="UP000059113"/>
    </source>
</evidence>
<dbReference type="Proteomes" id="UP000059113">
    <property type="component" value="Chromosome"/>
</dbReference>
<feature type="domain" description="Phosphatidic acid phosphatase type 2/haloperoxidase" evidence="2">
    <location>
        <begin position="1"/>
        <end position="102"/>
    </location>
</feature>
<dbReference type="PANTHER" id="PTHR14969">
    <property type="entry name" value="SPHINGOSINE-1-PHOSPHATE PHOSPHOHYDROLASE"/>
    <property type="match status" value="1"/>
</dbReference>
<dbReference type="AlphaFoldDB" id="A0A0H4VDS8"/>